<keyword evidence="4" id="KW-0479">Metal-binding</keyword>
<dbReference type="InterPro" id="IPR010158">
    <property type="entry name" value="Amidase_Cbmase"/>
</dbReference>
<evidence type="ECO:0000313" key="9">
    <source>
        <dbReference type="Proteomes" id="UP001449795"/>
    </source>
</evidence>
<dbReference type="Gene3D" id="3.40.630.10">
    <property type="entry name" value="Zn peptidases"/>
    <property type="match status" value="1"/>
</dbReference>
<protein>
    <submittedName>
        <fullName evidence="8">Zn-dependent hydrolase</fullName>
    </submittedName>
</protein>
<dbReference type="NCBIfam" id="NF009531">
    <property type="entry name" value="PRK12893.1-5"/>
    <property type="match status" value="1"/>
</dbReference>
<evidence type="ECO:0000256" key="6">
    <source>
        <dbReference type="ARBA" id="ARBA00023211"/>
    </source>
</evidence>
<dbReference type="Gene3D" id="3.30.70.360">
    <property type="match status" value="1"/>
</dbReference>
<comment type="similarity">
    <text evidence="2">Belongs to the peptidase M20 family.</text>
</comment>
<dbReference type="RefSeq" id="WP_342627873.1">
    <property type="nucleotide sequence ID" value="NZ_CP152276.1"/>
</dbReference>
<dbReference type="Pfam" id="PF01546">
    <property type="entry name" value="Peptidase_M20"/>
    <property type="match status" value="1"/>
</dbReference>
<dbReference type="InterPro" id="IPR011650">
    <property type="entry name" value="Peptidase_M20_dimer"/>
</dbReference>
<evidence type="ECO:0000256" key="3">
    <source>
        <dbReference type="ARBA" id="ARBA00011738"/>
    </source>
</evidence>
<evidence type="ECO:0000313" key="8">
    <source>
        <dbReference type="EMBL" id="XAE42069.1"/>
    </source>
</evidence>
<proteinExistence type="inferred from homology"/>
<dbReference type="InterPro" id="IPR002933">
    <property type="entry name" value="Peptidase_M20"/>
</dbReference>
<keyword evidence="9" id="KW-1185">Reference proteome</keyword>
<comment type="cofactor">
    <cofactor evidence="1">
        <name>Mn(2+)</name>
        <dbReference type="ChEBI" id="CHEBI:29035"/>
    </cofactor>
</comment>
<keyword evidence="5 8" id="KW-0378">Hydrolase</keyword>
<dbReference type="SUPFAM" id="SSF55031">
    <property type="entry name" value="Bacterial exopeptidase dimerisation domain"/>
    <property type="match status" value="1"/>
</dbReference>
<organism evidence="8 9">
    <name type="scientific">Nguyenibacter vanlangensis</name>
    <dbReference type="NCBI Taxonomy" id="1216886"/>
    <lineage>
        <taxon>Bacteria</taxon>
        <taxon>Pseudomonadati</taxon>
        <taxon>Pseudomonadota</taxon>
        <taxon>Alphaproteobacteria</taxon>
        <taxon>Acetobacterales</taxon>
        <taxon>Acetobacteraceae</taxon>
        <taxon>Nguyenibacter</taxon>
    </lineage>
</organism>
<name>A0ABZ3D390_9PROT</name>
<evidence type="ECO:0000256" key="5">
    <source>
        <dbReference type="ARBA" id="ARBA00022801"/>
    </source>
</evidence>
<dbReference type="NCBIfam" id="TIGR01879">
    <property type="entry name" value="hydantase"/>
    <property type="match status" value="1"/>
</dbReference>
<dbReference type="PANTHER" id="PTHR32494">
    <property type="entry name" value="ALLANTOATE DEIMINASE-RELATED"/>
    <property type="match status" value="1"/>
</dbReference>
<evidence type="ECO:0000256" key="1">
    <source>
        <dbReference type="ARBA" id="ARBA00001936"/>
    </source>
</evidence>
<sequence length="417" mass="43364">MIPSACVRPGRLWDDLMALAAITDPARPYTRRSFSDRFLTGRDWLRARFAQAGLDCRIDDAGNLIGRRAGTRPGAGTLMAGSHSDSVPDGGRFDGMLGVLAALEAARALAESGLALDHDLEVVDFLAEEPSEFGLSCIGSRGLSGALSAGQRALVAPWGESLADAIARMGGDPARLDGPRRDDIRAFLELHIEQGTVLERAGRPIGVVQAIAGVTRVEIRFAGRADHAGTTPMDHRQDAAVAAAAIIGFVSERAGALAASGSGHVTATCGVVDIAPNAANVVPRAARLVVDIRVSHRPVLQTLLDALRAACDRAADRARVRLAAFTILSDSHPVACDPALAARIAAAADGLGLAHCAMVSGAGHDAAFVARLAPATMIFVPCRDGRSHDPAEWCAPDDAARGARVLADTMLACDRGP</sequence>
<dbReference type="GO" id="GO:0016787">
    <property type="term" value="F:hydrolase activity"/>
    <property type="evidence" value="ECO:0007669"/>
    <property type="project" value="UniProtKB-KW"/>
</dbReference>
<dbReference type="InterPro" id="IPR036264">
    <property type="entry name" value="Bact_exopeptidase_dim_dom"/>
</dbReference>
<comment type="subunit">
    <text evidence="3">Homodimer.</text>
</comment>
<evidence type="ECO:0000256" key="2">
    <source>
        <dbReference type="ARBA" id="ARBA00006153"/>
    </source>
</evidence>
<reference evidence="8 9" key="1">
    <citation type="submission" date="2024-04" db="EMBL/GenBank/DDBJ databases">
        <title>Complete genome sequence of Nguyenibacter vanlangesis HBCM-1154, a strain capable of nitrogen fixation, IAA production, and phosphorus solubilization isolated from sugarcane soil.</title>
        <authorList>
            <person name="MY HANH P."/>
        </authorList>
    </citation>
    <scope>NUCLEOTIDE SEQUENCE [LARGE SCALE GENOMIC DNA]</scope>
    <source>
        <strain evidence="8 9">HBCM 1154</strain>
    </source>
</reference>
<dbReference type="Pfam" id="PF07687">
    <property type="entry name" value="M20_dimer"/>
    <property type="match status" value="1"/>
</dbReference>
<gene>
    <name evidence="8" type="ORF">AAC691_17630</name>
</gene>
<dbReference type="EMBL" id="CP152276">
    <property type="protein sequence ID" value="XAE42069.1"/>
    <property type="molecule type" value="Genomic_DNA"/>
</dbReference>
<keyword evidence="6" id="KW-0464">Manganese</keyword>
<evidence type="ECO:0000256" key="4">
    <source>
        <dbReference type="ARBA" id="ARBA00022723"/>
    </source>
</evidence>
<accession>A0ABZ3D390</accession>
<dbReference type="SUPFAM" id="SSF53187">
    <property type="entry name" value="Zn-dependent exopeptidases"/>
    <property type="match status" value="1"/>
</dbReference>
<feature type="domain" description="Peptidase M20 dimerisation" evidence="7">
    <location>
        <begin position="213"/>
        <end position="316"/>
    </location>
</feature>
<dbReference type="PIRSF" id="PIRSF001235">
    <property type="entry name" value="Amidase_carbamoylase"/>
    <property type="match status" value="1"/>
</dbReference>
<evidence type="ECO:0000259" key="7">
    <source>
        <dbReference type="Pfam" id="PF07687"/>
    </source>
</evidence>
<dbReference type="PANTHER" id="PTHR32494:SF19">
    <property type="entry name" value="ALLANTOATE DEIMINASE-RELATED"/>
    <property type="match status" value="1"/>
</dbReference>
<dbReference type="Proteomes" id="UP001449795">
    <property type="component" value="Chromosome"/>
</dbReference>